<dbReference type="EMBL" id="UYYB01007494">
    <property type="protein sequence ID" value="VDM68061.1"/>
    <property type="molecule type" value="Genomic_DNA"/>
</dbReference>
<sequence length="73" mass="8109">MEEITEEMEELLPEMSQAFKIMAMGLEITEGLEVETISIAETTLEVQFLDVPKQQAVLDEIPMLLAGKAKNGL</sequence>
<dbReference type="Proteomes" id="UP000270094">
    <property type="component" value="Unassembled WGS sequence"/>
</dbReference>
<reference evidence="1 2" key="1">
    <citation type="submission" date="2018-11" db="EMBL/GenBank/DDBJ databases">
        <authorList>
            <consortium name="Pathogen Informatics"/>
        </authorList>
    </citation>
    <scope>NUCLEOTIDE SEQUENCE [LARGE SCALE GENOMIC DNA]</scope>
</reference>
<evidence type="ECO:0000313" key="1">
    <source>
        <dbReference type="EMBL" id="VDM68061.1"/>
    </source>
</evidence>
<gene>
    <name evidence="1" type="ORF">SVUK_LOCUS3059</name>
</gene>
<dbReference type="AlphaFoldDB" id="A0A3P7I3U0"/>
<organism evidence="1 2">
    <name type="scientific">Strongylus vulgaris</name>
    <name type="common">Blood worm</name>
    <dbReference type="NCBI Taxonomy" id="40348"/>
    <lineage>
        <taxon>Eukaryota</taxon>
        <taxon>Metazoa</taxon>
        <taxon>Ecdysozoa</taxon>
        <taxon>Nematoda</taxon>
        <taxon>Chromadorea</taxon>
        <taxon>Rhabditida</taxon>
        <taxon>Rhabditina</taxon>
        <taxon>Rhabditomorpha</taxon>
        <taxon>Strongyloidea</taxon>
        <taxon>Strongylidae</taxon>
        <taxon>Strongylus</taxon>
    </lineage>
</organism>
<name>A0A3P7I3U0_STRVU</name>
<proteinExistence type="predicted"/>
<accession>A0A3P7I3U0</accession>
<evidence type="ECO:0000313" key="2">
    <source>
        <dbReference type="Proteomes" id="UP000270094"/>
    </source>
</evidence>
<keyword evidence="2" id="KW-1185">Reference proteome</keyword>
<protein>
    <submittedName>
        <fullName evidence="1">Uncharacterized protein</fullName>
    </submittedName>
</protein>